<organism evidence="1 2">
    <name type="scientific">Enterococcus gallinarum</name>
    <dbReference type="NCBI Taxonomy" id="1353"/>
    <lineage>
        <taxon>Bacteria</taxon>
        <taxon>Bacillati</taxon>
        <taxon>Bacillota</taxon>
        <taxon>Bacilli</taxon>
        <taxon>Lactobacillales</taxon>
        <taxon>Enterococcaceae</taxon>
        <taxon>Enterococcus</taxon>
    </lineage>
</organism>
<dbReference type="AlphaFoldDB" id="A0A376H521"/>
<dbReference type="Proteomes" id="UP000254807">
    <property type="component" value="Unassembled WGS sequence"/>
</dbReference>
<gene>
    <name evidence="1" type="ORF">NCTC12360_02793</name>
</gene>
<dbReference type="EMBL" id="UFYW01000001">
    <property type="protein sequence ID" value="STD84264.1"/>
    <property type="molecule type" value="Genomic_DNA"/>
</dbReference>
<evidence type="ECO:0000313" key="1">
    <source>
        <dbReference type="EMBL" id="STD84264.1"/>
    </source>
</evidence>
<name>A0A376H521_ENTGA</name>
<reference evidence="1 2" key="1">
    <citation type="submission" date="2018-06" db="EMBL/GenBank/DDBJ databases">
        <authorList>
            <consortium name="Pathogen Informatics"/>
            <person name="Doyle S."/>
        </authorList>
    </citation>
    <scope>NUCLEOTIDE SEQUENCE [LARGE SCALE GENOMIC DNA]</scope>
    <source>
        <strain evidence="1 2">NCTC12360</strain>
    </source>
</reference>
<evidence type="ECO:0000313" key="2">
    <source>
        <dbReference type="Proteomes" id="UP000254807"/>
    </source>
</evidence>
<protein>
    <submittedName>
        <fullName evidence="1">Uncharacterized protein</fullName>
    </submittedName>
</protein>
<sequence length="55" mass="6458">MTCSRCKDERIIWGKDKYGRAVAINCPDCNRNGIAVRKETKEWEHGHHRSFLGKR</sequence>
<proteinExistence type="predicted"/>
<keyword evidence="2" id="KW-1185">Reference proteome</keyword>
<accession>A0A376H521</accession>